<feature type="region of interest" description="Disordered" evidence="1">
    <location>
        <begin position="1"/>
        <end position="31"/>
    </location>
</feature>
<evidence type="ECO:0000313" key="3">
    <source>
        <dbReference type="Proteomes" id="UP000326857"/>
    </source>
</evidence>
<evidence type="ECO:0000313" key="2">
    <source>
        <dbReference type="EMBL" id="VVT30029.1"/>
    </source>
</evidence>
<gene>
    <name evidence="2" type="ORF">SPHINGO391_510211</name>
</gene>
<dbReference type="AlphaFoldDB" id="A0A5E8AFN1"/>
<name>A0A5E8AFN1_9SPHN</name>
<proteinExistence type="predicted"/>
<dbReference type="EMBL" id="CABVLI010000047">
    <property type="protein sequence ID" value="VVT30029.1"/>
    <property type="molecule type" value="Genomic_DNA"/>
</dbReference>
<reference evidence="2 3" key="1">
    <citation type="submission" date="2019-09" db="EMBL/GenBank/DDBJ databases">
        <authorList>
            <person name="Dittami M. S."/>
        </authorList>
    </citation>
    <scope>NUCLEOTIDE SEQUENCE [LARGE SCALE GENOMIC DNA]</scope>
    <source>
        <strain evidence="2">SPHINGO391</strain>
    </source>
</reference>
<evidence type="ECO:0000256" key="1">
    <source>
        <dbReference type="SAM" id="MobiDB-lite"/>
    </source>
</evidence>
<accession>A0A5E8AFN1</accession>
<organism evidence="2 3">
    <name type="scientific">Sphingomonas aurantiaca</name>
    <dbReference type="NCBI Taxonomy" id="185949"/>
    <lineage>
        <taxon>Bacteria</taxon>
        <taxon>Pseudomonadati</taxon>
        <taxon>Pseudomonadota</taxon>
        <taxon>Alphaproteobacteria</taxon>
        <taxon>Sphingomonadales</taxon>
        <taxon>Sphingomonadaceae</taxon>
        <taxon>Sphingomonas</taxon>
    </lineage>
</organism>
<dbReference type="Proteomes" id="UP000326857">
    <property type="component" value="Unassembled WGS sequence"/>
</dbReference>
<protein>
    <submittedName>
        <fullName evidence="2">Uncharacterized protein</fullName>
    </submittedName>
</protein>
<sequence>MQSEPPLFDTYKPEVSLPTRNHQQKSAAPGGTDNLQVCLFHEVCSRLSYPETPIRSEI</sequence>